<dbReference type="RefSeq" id="WP_262686749.1">
    <property type="nucleotide sequence ID" value="NZ_JAOQIO010000095.1"/>
</dbReference>
<sequence length="85" mass="9846">MTLSKCPRPELTESEQLELIERLSSSRSNNLSVKITLFGEYEDRRITGIVTGLDPRLHLIKIETTGTKWDWHLIDFANVVEVEFE</sequence>
<name>A0ABT2UMG6_9BACL</name>
<reference evidence="1 2" key="1">
    <citation type="submission" date="2022-09" db="EMBL/GenBank/DDBJ databases">
        <authorList>
            <person name="Han X.L."/>
            <person name="Wang Q."/>
            <person name="Lu T."/>
        </authorList>
    </citation>
    <scope>NUCLEOTIDE SEQUENCE [LARGE SCALE GENOMIC DNA]</scope>
    <source>
        <strain evidence="1 2">WQ 127069</strain>
    </source>
</reference>
<dbReference type="Proteomes" id="UP001652445">
    <property type="component" value="Unassembled WGS sequence"/>
</dbReference>
<dbReference type="Pfam" id="PF08863">
    <property type="entry name" value="YolD"/>
    <property type="match status" value="1"/>
</dbReference>
<protein>
    <submittedName>
        <fullName evidence="1">YolD-like family protein</fullName>
    </submittedName>
</protein>
<keyword evidence="2" id="KW-1185">Reference proteome</keyword>
<accession>A0ABT2UMG6</accession>
<evidence type="ECO:0000313" key="1">
    <source>
        <dbReference type="EMBL" id="MCU6795839.1"/>
    </source>
</evidence>
<proteinExistence type="predicted"/>
<evidence type="ECO:0000313" key="2">
    <source>
        <dbReference type="Proteomes" id="UP001652445"/>
    </source>
</evidence>
<dbReference type="EMBL" id="JAOQIO010000095">
    <property type="protein sequence ID" value="MCU6795839.1"/>
    <property type="molecule type" value="Genomic_DNA"/>
</dbReference>
<gene>
    <name evidence="1" type="ORF">OB236_27350</name>
</gene>
<organism evidence="1 2">
    <name type="scientific">Paenibacillus baimaensis</name>
    <dbReference type="NCBI Taxonomy" id="2982185"/>
    <lineage>
        <taxon>Bacteria</taxon>
        <taxon>Bacillati</taxon>
        <taxon>Bacillota</taxon>
        <taxon>Bacilli</taxon>
        <taxon>Bacillales</taxon>
        <taxon>Paenibacillaceae</taxon>
        <taxon>Paenibacillus</taxon>
    </lineage>
</organism>
<comment type="caution">
    <text evidence="1">The sequence shown here is derived from an EMBL/GenBank/DDBJ whole genome shotgun (WGS) entry which is preliminary data.</text>
</comment>
<dbReference type="InterPro" id="IPR014962">
    <property type="entry name" value="YolD"/>
</dbReference>